<accession>A0A8H2VX32</accession>
<organism evidence="2 3">
    <name type="scientific">Sclerotinia trifoliorum</name>
    <dbReference type="NCBI Taxonomy" id="28548"/>
    <lineage>
        <taxon>Eukaryota</taxon>
        <taxon>Fungi</taxon>
        <taxon>Dikarya</taxon>
        <taxon>Ascomycota</taxon>
        <taxon>Pezizomycotina</taxon>
        <taxon>Leotiomycetes</taxon>
        <taxon>Helotiales</taxon>
        <taxon>Sclerotiniaceae</taxon>
        <taxon>Sclerotinia</taxon>
    </lineage>
</organism>
<feature type="compositionally biased region" description="Basic and acidic residues" evidence="1">
    <location>
        <begin position="109"/>
        <end position="122"/>
    </location>
</feature>
<keyword evidence="3" id="KW-1185">Reference proteome</keyword>
<dbReference type="EMBL" id="CAJHIA010000021">
    <property type="protein sequence ID" value="CAD6446489.1"/>
    <property type="molecule type" value="Genomic_DNA"/>
</dbReference>
<sequence length="414" mass="45608">MARMLAPIVRYNDVQWRAIKSKANNNHPSLKPEDIEIIKEVIRVHNAILNNTDPTPLSQFQDSIRYDERQVIKYFLWSKTREHNSTLTLISTYYLPKRRPQGGVSKQQKQADEAMRPRRDPRGTTYGFVRRPERRVDDAAVDTAVENGGSEGVIGVGSEVAENGGGESGIGNEAPAMGSSPRAKQNPAGKNNPGGKKQMLRLKLRSNTSNEFLRRSERIVGGAAKKNFDISMEGIREVAMNEDTSTTNDMRSSKRFQDSTDSADSTGSMGSRGSSNSAPSDETNDTPIGNDTISNNTYASPYIPLNTAYKSPYTPIPEIDDKAPGHESTFSAEDVDNTYDSSFVAEGKSQGSNSNNTVLAEDPEEHFPPGMTNKLPYDPFSNAGYQFEERDSTISALGADERDNARFEDMEVDG</sequence>
<reference evidence="2" key="1">
    <citation type="submission" date="2020-10" db="EMBL/GenBank/DDBJ databases">
        <authorList>
            <person name="Kusch S."/>
        </authorList>
    </citation>
    <scope>NUCLEOTIDE SEQUENCE</scope>
    <source>
        <strain evidence="2">SwB9</strain>
    </source>
</reference>
<feature type="region of interest" description="Disordered" evidence="1">
    <location>
        <begin position="240"/>
        <end position="297"/>
    </location>
</feature>
<feature type="region of interest" description="Disordered" evidence="1">
    <location>
        <begin position="148"/>
        <end position="209"/>
    </location>
</feature>
<evidence type="ECO:0000256" key="1">
    <source>
        <dbReference type="SAM" id="MobiDB-lite"/>
    </source>
</evidence>
<dbReference type="AlphaFoldDB" id="A0A8H2VX32"/>
<feature type="region of interest" description="Disordered" evidence="1">
    <location>
        <begin position="395"/>
        <end position="414"/>
    </location>
</feature>
<comment type="caution">
    <text evidence="2">The sequence shown here is derived from an EMBL/GenBank/DDBJ whole genome shotgun (WGS) entry which is preliminary data.</text>
</comment>
<evidence type="ECO:0000313" key="2">
    <source>
        <dbReference type="EMBL" id="CAD6446489.1"/>
    </source>
</evidence>
<protein>
    <submittedName>
        <fullName evidence="2">66934f05-7cad-4ba3-8b2b-371968fb8ebe</fullName>
    </submittedName>
</protein>
<gene>
    <name evidence="2" type="ORF">SCLTRI_LOCUS6281</name>
</gene>
<feature type="compositionally biased region" description="Basic and acidic residues" evidence="1">
    <location>
        <begin position="399"/>
        <end position="414"/>
    </location>
</feature>
<dbReference type="OrthoDB" id="3552806at2759"/>
<evidence type="ECO:0000313" key="3">
    <source>
        <dbReference type="Proteomes" id="UP000624404"/>
    </source>
</evidence>
<dbReference type="Proteomes" id="UP000624404">
    <property type="component" value="Unassembled WGS sequence"/>
</dbReference>
<feature type="compositionally biased region" description="Polar residues" evidence="1">
    <location>
        <begin position="349"/>
        <end position="358"/>
    </location>
</feature>
<name>A0A8H2VX32_9HELO</name>
<proteinExistence type="predicted"/>
<feature type="region of interest" description="Disordered" evidence="1">
    <location>
        <begin position="98"/>
        <end position="126"/>
    </location>
</feature>
<feature type="region of interest" description="Disordered" evidence="1">
    <location>
        <begin position="316"/>
        <end position="385"/>
    </location>
</feature>
<feature type="compositionally biased region" description="Polar residues" evidence="1">
    <location>
        <begin position="259"/>
        <end position="297"/>
    </location>
</feature>